<evidence type="ECO:0000313" key="5">
    <source>
        <dbReference type="Proteomes" id="UP000594260"/>
    </source>
</evidence>
<dbReference type="Proteomes" id="UP000594260">
    <property type="component" value="Unplaced"/>
</dbReference>
<dbReference type="AlphaFoldDB" id="A0A7M7K009"/>
<name>A0A7M7K009_VARDE</name>
<evidence type="ECO:0000259" key="3">
    <source>
        <dbReference type="Pfam" id="PF00085"/>
    </source>
</evidence>
<dbReference type="PANTHER" id="PTHR21148">
    <property type="entry name" value="THIOREDOXIN DOMAIN-CONTAINING PROTEIN 9"/>
    <property type="match status" value="1"/>
</dbReference>
<dbReference type="RefSeq" id="XP_022658253.1">
    <property type="nucleotide sequence ID" value="XM_022802518.1"/>
</dbReference>
<dbReference type="Gene3D" id="3.40.30.10">
    <property type="entry name" value="Glutaredoxin"/>
    <property type="match status" value="1"/>
</dbReference>
<dbReference type="RefSeq" id="XP_022658251.1">
    <property type="nucleotide sequence ID" value="XM_022802516.1"/>
</dbReference>
<evidence type="ECO:0000313" key="4">
    <source>
        <dbReference type="EnsemblMetazoa" id="XP_022658251"/>
    </source>
</evidence>
<dbReference type="RefSeq" id="XP_022658254.1">
    <property type="nucleotide sequence ID" value="XM_022802519.1"/>
</dbReference>
<dbReference type="EnsemblMetazoa" id="XM_022802518">
    <property type="protein sequence ID" value="XP_022658253"/>
    <property type="gene ID" value="LOC111249116"/>
</dbReference>
<organism evidence="4 5">
    <name type="scientific">Varroa destructor</name>
    <name type="common">Honeybee mite</name>
    <dbReference type="NCBI Taxonomy" id="109461"/>
    <lineage>
        <taxon>Eukaryota</taxon>
        <taxon>Metazoa</taxon>
        <taxon>Ecdysozoa</taxon>
        <taxon>Arthropoda</taxon>
        <taxon>Chelicerata</taxon>
        <taxon>Arachnida</taxon>
        <taxon>Acari</taxon>
        <taxon>Parasitiformes</taxon>
        <taxon>Mesostigmata</taxon>
        <taxon>Gamasina</taxon>
        <taxon>Dermanyssoidea</taxon>
        <taxon>Varroidae</taxon>
        <taxon>Varroa</taxon>
    </lineage>
</organism>
<dbReference type="FunCoup" id="A0A7M7K009">
    <property type="interactions" value="2026"/>
</dbReference>
<dbReference type="CDD" id="cd02989">
    <property type="entry name" value="Phd_like_TxnDC9"/>
    <property type="match status" value="1"/>
</dbReference>
<sequence>MDVNAAVQQALADKLLEAAKIAEDEIDREIERLERLDEDDLEGIRQRRLAEMKKAEQQKKEWLQLGHGEYSDLANESEFFDACKKSKNVVVHFYRDETMRCGIVDKHLRLLAGKHPEARFLRIAVDKAPFLCTRMKIRVLPTIVLFKDFKSCDYIIGFDDLGGRDEFSTEMMEWRIAQKAVINYAGDLSCPPDEKPIEKRKPILGGIIRKNIRGRIRNDSDDEDTEH</sequence>
<dbReference type="EnsemblMetazoa" id="XM_022802516">
    <property type="protein sequence ID" value="XP_022658251"/>
    <property type="gene ID" value="LOC111249116"/>
</dbReference>
<dbReference type="InterPro" id="IPR036249">
    <property type="entry name" value="Thioredoxin-like_sf"/>
</dbReference>
<feature type="domain" description="Thioredoxin" evidence="3">
    <location>
        <begin position="75"/>
        <end position="156"/>
    </location>
</feature>
<dbReference type="EnsemblMetazoa" id="XM_022802519">
    <property type="protein sequence ID" value="XP_022658254"/>
    <property type="gene ID" value="LOC111249116"/>
</dbReference>
<dbReference type="KEGG" id="vde:111249116"/>
<dbReference type="OMA" id="CVIAFID"/>
<dbReference type="InParanoid" id="A0A7M7K009"/>
<proteinExistence type="predicted"/>
<accession>A0A7M7K009</accession>
<feature type="coiled-coil region" evidence="2">
    <location>
        <begin position="12"/>
        <end position="39"/>
    </location>
</feature>
<keyword evidence="5" id="KW-1185">Reference proteome</keyword>
<dbReference type="GeneID" id="111249116"/>
<dbReference type="Pfam" id="PF00085">
    <property type="entry name" value="Thioredoxin"/>
    <property type="match status" value="1"/>
</dbReference>
<evidence type="ECO:0000256" key="2">
    <source>
        <dbReference type="SAM" id="Coils"/>
    </source>
</evidence>
<reference evidence="4" key="1">
    <citation type="submission" date="2021-01" db="UniProtKB">
        <authorList>
            <consortium name="EnsemblMetazoa"/>
        </authorList>
    </citation>
    <scope>IDENTIFICATION</scope>
</reference>
<protein>
    <recommendedName>
        <fullName evidence="1">Thioredoxin domain-containing protein 9</fullName>
    </recommendedName>
</protein>
<dbReference type="OrthoDB" id="10257948at2759"/>
<dbReference type="SUPFAM" id="SSF52833">
    <property type="entry name" value="Thioredoxin-like"/>
    <property type="match status" value="1"/>
</dbReference>
<keyword evidence="2" id="KW-0175">Coiled coil</keyword>
<dbReference type="InterPro" id="IPR013766">
    <property type="entry name" value="Thioredoxin_domain"/>
</dbReference>
<evidence type="ECO:0000256" key="1">
    <source>
        <dbReference type="ARBA" id="ARBA00026148"/>
    </source>
</evidence>